<evidence type="ECO:0000259" key="2">
    <source>
        <dbReference type="Pfam" id="PF01551"/>
    </source>
</evidence>
<dbReference type="EMBL" id="JAANNP010000003">
    <property type="protein sequence ID" value="NHC13793.1"/>
    <property type="molecule type" value="Genomic_DNA"/>
</dbReference>
<evidence type="ECO:0000313" key="4">
    <source>
        <dbReference type="EMBL" id="NHC13793.1"/>
    </source>
</evidence>
<proteinExistence type="predicted"/>
<dbReference type="Proteomes" id="UP000800981">
    <property type="component" value="Unassembled WGS sequence"/>
</dbReference>
<feature type="domain" description="M23ase beta-sheet core" evidence="2">
    <location>
        <begin position="172"/>
        <end position="272"/>
    </location>
</feature>
<feature type="compositionally biased region" description="Acidic residues" evidence="1">
    <location>
        <begin position="436"/>
        <end position="445"/>
    </location>
</feature>
<feature type="domain" description="Transglycosylase SLT" evidence="3">
    <location>
        <begin position="11"/>
        <end position="92"/>
    </location>
</feature>
<reference evidence="4 5" key="1">
    <citation type="submission" date="2020-03" db="EMBL/GenBank/DDBJ databases">
        <title>Two novel Motilibacter sp.</title>
        <authorList>
            <person name="Liu S."/>
        </authorList>
    </citation>
    <scope>NUCLEOTIDE SEQUENCE [LARGE SCALE GENOMIC DNA]</scope>
    <source>
        <strain evidence="4 5">E257</strain>
    </source>
</reference>
<sequence length="491" mass="50576">MSSLSASQIYSAAVSAGFSPDDAVTWTAIALAESGGDPSAHNDSGEDSRGLWQINVGPGVRQNVWGDLSDPAVNARAAFEISNGGQNMQPWTVTHDSNAGTSRDYRRYLDQAQAAASGGPSSSSGAGAATLALHADGGTSVASLTGEGPLVRPVEDAALHDSWGAPRSGGRHHEGIDIFADEGTPIHAVASGTVVKGFDNQVGGVVVRIAGDDGRYYYYAHLQEGSPQQYLHVGEHVSAGDVIGAVSDTGNAKGTPPHLHLGIQEDGQWVNPYPILNALPDYDEIAGTGAGTLDVNTLGAYDQFDKGSDVAAADTDRDGLLDSSELQFASDPGKADSDADSLSDAYEVGVLRSNPAAPDTDADGVWDAEEFVLGRDIQHGAVPGTATAAMAGVEREDDDGLDAAFERSLNTDPVRSDTDGDGIDDNLEYVLGTDPLDLDSDDDQFSDGFEIDTGGDALVPDLASPALPGVGAGEQHAVPDVDVAPAHAHAH</sequence>
<dbReference type="Pfam" id="PF01551">
    <property type="entry name" value="Peptidase_M23"/>
    <property type="match status" value="1"/>
</dbReference>
<dbReference type="RefSeq" id="WP_166280697.1">
    <property type="nucleotide sequence ID" value="NZ_JAANNP010000003.1"/>
</dbReference>
<dbReference type="InterPro" id="IPR043992">
    <property type="entry name" value="SLT_3"/>
</dbReference>
<dbReference type="PANTHER" id="PTHR21666:SF268">
    <property type="entry name" value="PEPTIDASE M23 DOMAIN-CONTAINING PROTEIN"/>
    <property type="match status" value="1"/>
</dbReference>
<dbReference type="Pfam" id="PF18896">
    <property type="entry name" value="SLT_3"/>
    <property type="match status" value="1"/>
</dbReference>
<dbReference type="PROSITE" id="PS00018">
    <property type="entry name" value="EF_HAND_1"/>
    <property type="match status" value="1"/>
</dbReference>
<evidence type="ECO:0000313" key="5">
    <source>
        <dbReference type="Proteomes" id="UP000800981"/>
    </source>
</evidence>
<evidence type="ECO:0000259" key="3">
    <source>
        <dbReference type="Pfam" id="PF18896"/>
    </source>
</evidence>
<dbReference type="SUPFAM" id="SSF53955">
    <property type="entry name" value="Lysozyme-like"/>
    <property type="match status" value="1"/>
</dbReference>
<keyword evidence="5" id="KW-1185">Reference proteome</keyword>
<dbReference type="InterPro" id="IPR016047">
    <property type="entry name" value="M23ase_b-sheet_dom"/>
</dbReference>
<dbReference type="PANTHER" id="PTHR21666">
    <property type="entry name" value="PEPTIDASE-RELATED"/>
    <property type="match status" value="1"/>
</dbReference>
<protein>
    <submittedName>
        <fullName evidence="4">M23 family metallopeptidase</fullName>
    </submittedName>
</protein>
<dbReference type="InterPro" id="IPR050570">
    <property type="entry name" value="Cell_wall_metabolism_enzyme"/>
</dbReference>
<accession>A0ABX0GTF4</accession>
<dbReference type="SUPFAM" id="SSF51261">
    <property type="entry name" value="Duplicated hybrid motif"/>
    <property type="match status" value="1"/>
</dbReference>
<evidence type="ECO:0000256" key="1">
    <source>
        <dbReference type="SAM" id="MobiDB-lite"/>
    </source>
</evidence>
<feature type="region of interest" description="Disordered" evidence="1">
    <location>
        <begin position="406"/>
        <end position="474"/>
    </location>
</feature>
<dbReference type="InterPro" id="IPR023346">
    <property type="entry name" value="Lysozyme-like_dom_sf"/>
</dbReference>
<dbReference type="Gene3D" id="2.70.70.10">
    <property type="entry name" value="Glucose Permease (Domain IIA)"/>
    <property type="match status" value="1"/>
</dbReference>
<dbReference type="InterPro" id="IPR018247">
    <property type="entry name" value="EF_Hand_1_Ca_BS"/>
</dbReference>
<comment type="caution">
    <text evidence="4">The sequence shown here is derived from an EMBL/GenBank/DDBJ whole genome shotgun (WGS) entry which is preliminary data.</text>
</comment>
<gene>
    <name evidence="4" type="ORF">G9H71_08365</name>
</gene>
<dbReference type="InterPro" id="IPR011055">
    <property type="entry name" value="Dup_hybrid_motif"/>
</dbReference>
<organism evidence="4 5">
    <name type="scientific">Motilibacter deserti</name>
    <dbReference type="NCBI Taxonomy" id="2714956"/>
    <lineage>
        <taxon>Bacteria</taxon>
        <taxon>Bacillati</taxon>
        <taxon>Actinomycetota</taxon>
        <taxon>Actinomycetes</taxon>
        <taxon>Motilibacterales</taxon>
        <taxon>Motilibacteraceae</taxon>
        <taxon>Motilibacter</taxon>
    </lineage>
</organism>
<dbReference type="CDD" id="cd12797">
    <property type="entry name" value="M23_peptidase"/>
    <property type="match status" value="1"/>
</dbReference>
<name>A0ABX0GTF4_9ACTN</name>